<evidence type="ECO:0000313" key="2">
    <source>
        <dbReference type="EMBL" id="GLY64721.1"/>
    </source>
</evidence>
<dbReference type="Pfam" id="PF13601">
    <property type="entry name" value="HTH_34"/>
    <property type="match status" value="1"/>
</dbReference>
<gene>
    <name evidence="2" type="ORF">Atai01_13400</name>
</gene>
<dbReference type="Proteomes" id="UP001165136">
    <property type="component" value="Unassembled WGS sequence"/>
</dbReference>
<protein>
    <submittedName>
        <fullName evidence="2">MarR family transcriptional regulator</fullName>
    </submittedName>
</protein>
<evidence type="ECO:0000259" key="1">
    <source>
        <dbReference type="Pfam" id="PF13601"/>
    </source>
</evidence>
<sequence length="101" mass="11070">MTELDPVIHAPTRLRIMAALAVLAEGDSLSFSRLQHMLDLTPGNLITHLRKLDEANYITSAKTKGDDGTRTSIHLTHTGRAAFESYSATVQKLLNPTPDKT</sequence>
<dbReference type="AlphaFoldDB" id="A0A9W6QVC6"/>
<dbReference type="RefSeq" id="WP_285486217.1">
    <property type="nucleotide sequence ID" value="NZ_BSTI01000002.1"/>
</dbReference>
<dbReference type="EMBL" id="BSTI01000002">
    <property type="protein sequence ID" value="GLY64721.1"/>
    <property type="molecule type" value="Genomic_DNA"/>
</dbReference>
<dbReference type="PANTHER" id="PTHR37318:SF1">
    <property type="entry name" value="BSL7504 PROTEIN"/>
    <property type="match status" value="1"/>
</dbReference>
<dbReference type="Gene3D" id="1.10.10.10">
    <property type="entry name" value="Winged helix-like DNA-binding domain superfamily/Winged helix DNA-binding domain"/>
    <property type="match status" value="1"/>
</dbReference>
<accession>A0A9W6QVC6</accession>
<dbReference type="InterPro" id="IPR036388">
    <property type="entry name" value="WH-like_DNA-bd_sf"/>
</dbReference>
<name>A0A9W6QVC6_9PSEU</name>
<dbReference type="CDD" id="cd00090">
    <property type="entry name" value="HTH_ARSR"/>
    <property type="match status" value="1"/>
</dbReference>
<organism evidence="2 3">
    <name type="scientific">Amycolatopsis taiwanensis</name>
    <dbReference type="NCBI Taxonomy" id="342230"/>
    <lineage>
        <taxon>Bacteria</taxon>
        <taxon>Bacillati</taxon>
        <taxon>Actinomycetota</taxon>
        <taxon>Actinomycetes</taxon>
        <taxon>Pseudonocardiales</taxon>
        <taxon>Pseudonocardiaceae</taxon>
        <taxon>Amycolatopsis</taxon>
    </lineage>
</organism>
<comment type="caution">
    <text evidence="2">The sequence shown here is derived from an EMBL/GenBank/DDBJ whole genome shotgun (WGS) entry which is preliminary data.</text>
</comment>
<dbReference type="InterPro" id="IPR027395">
    <property type="entry name" value="WH_DNA-bd_dom"/>
</dbReference>
<dbReference type="PANTHER" id="PTHR37318">
    <property type="entry name" value="BSL7504 PROTEIN"/>
    <property type="match status" value="1"/>
</dbReference>
<evidence type="ECO:0000313" key="3">
    <source>
        <dbReference type="Proteomes" id="UP001165136"/>
    </source>
</evidence>
<feature type="domain" description="Winged helix DNA-binding" evidence="1">
    <location>
        <begin position="13"/>
        <end position="94"/>
    </location>
</feature>
<keyword evidence="3" id="KW-1185">Reference proteome</keyword>
<dbReference type="InterPro" id="IPR011991">
    <property type="entry name" value="ArsR-like_HTH"/>
</dbReference>
<dbReference type="SUPFAM" id="SSF46785">
    <property type="entry name" value="Winged helix' DNA-binding domain"/>
    <property type="match status" value="1"/>
</dbReference>
<proteinExistence type="predicted"/>
<dbReference type="InterPro" id="IPR036390">
    <property type="entry name" value="WH_DNA-bd_sf"/>
</dbReference>
<reference evidence="2" key="1">
    <citation type="submission" date="2023-03" db="EMBL/GenBank/DDBJ databases">
        <title>Amycolatopsis taiwanensis NBRC 103393.</title>
        <authorList>
            <person name="Ichikawa N."/>
            <person name="Sato H."/>
            <person name="Tonouchi N."/>
        </authorList>
    </citation>
    <scope>NUCLEOTIDE SEQUENCE</scope>
    <source>
        <strain evidence="2">NBRC 103393</strain>
    </source>
</reference>